<dbReference type="EMBL" id="CH902617">
    <property type="protein sequence ID" value="EDV43340.1"/>
    <property type="molecule type" value="Genomic_DNA"/>
</dbReference>
<dbReference type="Pfam" id="PF02944">
    <property type="entry name" value="BESS"/>
    <property type="match status" value="1"/>
</dbReference>
<dbReference type="GeneID" id="6501215"/>
<feature type="compositionally biased region" description="Basic residues" evidence="2">
    <location>
        <begin position="32"/>
        <end position="44"/>
    </location>
</feature>
<keyword evidence="1" id="KW-0539">Nucleus</keyword>
<feature type="domain" description="BESS" evidence="3">
    <location>
        <begin position="245"/>
        <end position="284"/>
    </location>
</feature>
<reference evidence="4 5" key="1">
    <citation type="journal article" date="2007" name="Nature">
        <title>Evolution of genes and genomes on the Drosophila phylogeny.</title>
        <authorList>
            <consortium name="Drosophila 12 Genomes Consortium"/>
            <person name="Clark A.G."/>
            <person name="Eisen M.B."/>
            <person name="Smith D.R."/>
            <person name="Bergman C.M."/>
            <person name="Oliver B."/>
            <person name="Markow T.A."/>
            <person name="Kaufman T.C."/>
            <person name="Kellis M."/>
            <person name="Gelbart W."/>
            <person name="Iyer V.N."/>
            <person name="Pollard D.A."/>
            <person name="Sackton T.B."/>
            <person name="Larracuente A.M."/>
            <person name="Singh N.D."/>
            <person name="Abad J.P."/>
            <person name="Abt D.N."/>
            <person name="Adryan B."/>
            <person name="Aguade M."/>
            <person name="Akashi H."/>
            <person name="Anderson W.W."/>
            <person name="Aquadro C.F."/>
            <person name="Ardell D.H."/>
            <person name="Arguello R."/>
            <person name="Artieri C.G."/>
            <person name="Barbash D.A."/>
            <person name="Barker D."/>
            <person name="Barsanti P."/>
            <person name="Batterham P."/>
            <person name="Batzoglou S."/>
            <person name="Begun D."/>
            <person name="Bhutkar A."/>
            <person name="Blanco E."/>
            <person name="Bosak S.A."/>
            <person name="Bradley R.K."/>
            <person name="Brand A.D."/>
            <person name="Brent M.R."/>
            <person name="Brooks A.N."/>
            <person name="Brown R.H."/>
            <person name="Butlin R.K."/>
            <person name="Caggese C."/>
            <person name="Calvi B.R."/>
            <person name="Bernardo de Carvalho A."/>
            <person name="Caspi A."/>
            <person name="Castrezana S."/>
            <person name="Celniker S.E."/>
            <person name="Chang J.L."/>
            <person name="Chapple C."/>
            <person name="Chatterji S."/>
            <person name="Chinwalla A."/>
            <person name="Civetta A."/>
            <person name="Clifton S.W."/>
            <person name="Comeron J.M."/>
            <person name="Costello J.C."/>
            <person name="Coyne J.A."/>
            <person name="Daub J."/>
            <person name="David R.G."/>
            <person name="Delcher A.L."/>
            <person name="Delehaunty K."/>
            <person name="Do C.B."/>
            <person name="Ebling H."/>
            <person name="Edwards K."/>
            <person name="Eickbush T."/>
            <person name="Evans J.D."/>
            <person name="Filipski A."/>
            <person name="Findeiss S."/>
            <person name="Freyhult E."/>
            <person name="Fulton L."/>
            <person name="Fulton R."/>
            <person name="Garcia A.C."/>
            <person name="Gardiner A."/>
            <person name="Garfield D.A."/>
            <person name="Garvin B.E."/>
            <person name="Gibson G."/>
            <person name="Gilbert D."/>
            <person name="Gnerre S."/>
            <person name="Godfrey J."/>
            <person name="Good R."/>
            <person name="Gotea V."/>
            <person name="Gravely B."/>
            <person name="Greenberg A.J."/>
            <person name="Griffiths-Jones S."/>
            <person name="Gross S."/>
            <person name="Guigo R."/>
            <person name="Gustafson E.A."/>
            <person name="Haerty W."/>
            <person name="Hahn M.W."/>
            <person name="Halligan D.L."/>
            <person name="Halpern A.L."/>
            <person name="Halter G.M."/>
            <person name="Han M.V."/>
            <person name="Heger A."/>
            <person name="Hillier L."/>
            <person name="Hinrichs A.S."/>
            <person name="Holmes I."/>
            <person name="Hoskins R.A."/>
            <person name="Hubisz M.J."/>
            <person name="Hultmark D."/>
            <person name="Huntley M.A."/>
            <person name="Jaffe D.B."/>
            <person name="Jagadeeshan S."/>
            <person name="Jeck W.R."/>
            <person name="Johnson J."/>
            <person name="Jones C.D."/>
            <person name="Jordan W.C."/>
            <person name="Karpen G.H."/>
            <person name="Kataoka E."/>
            <person name="Keightley P.D."/>
            <person name="Kheradpour P."/>
            <person name="Kirkness E.F."/>
            <person name="Koerich L.B."/>
            <person name="Kristiansen K."/>
            <person name="Kudrna D."/>
            <person name="Kulathinal R.J."/>
            <person name="Kumar S."/>
            <person name="Kwok R."/>
            <person name="Lander E."/>
            <person name="Langley C.H."/>
            <person name="Lapoint R."/>
            <person name="Lazzaro B.P."/>
            <person name="Lee S.J."/>
            <person name="Levesque L."/>
            <person name="Li R."/>
            <person name="Lin C.F."/>
            <person name="Lin M.F."/>
            <person name="Lindblad-Toh K."/>
            <person name="Llopart A."/>
            <person name="Long M."/>
            <person name="Low L."/>
            <person name="Lozovsky E."/>
            <person name="Lu J."/>
            <person name="Luo M."/>
            <person name="Machado C.A."/>
            <person name="Makalowski W."/>
            <person name="Marzo M."/>
            <person name="Matsuda M."/>
            <person name="Matzkin L."/>
            <person name="McAllister B."/>
            <person name="McBride C.S."/>
            <person name="McKernan B."/>
            <person name="McKernan K."/>
            <person name="Mendez-Lago M."/>
            <person name="Minx P."/>
            <person name="Mollenhauer M.U."/>
            <person name="Montooth K."/>
            <person name="Mount S.M."/>
            <person name="Mu X."/>
            <person name="Myers E."/>
            <person name="Negre B."/>
            <person name="Newfeld S."/>
            <person name="Nielsen R."/>
            <person name="Noor M.A."/>
            <person name="O'Grady P."/>
            <person name="Pachter L."/>
            <person name="Papaceit M."/>
            <person name="Parisi M.J."/>
            <person name="Parisi M."/>
            <person name="Parts L."/>
            <person name="Pedersen J.S."/>
            <person name="Pesole G."/>
            <person name="Phillippy A.M."/>
            <person name="Ponting C.P."/>
            <person name="Pop M."/>
            <person name="Porcelli D."/>
            <person name="Powell J.R."/>
            <person name="Prohaska S."/>
            <person name="Pruitt K."/>
            <person name="Puig M."/>
            <person name="Quesneville H."/>
            <person name="Ram K.R."/>
            <person name="Rand D."/>
            <person name="Rasmussen M.D."/>
            <person name="Reed L.K."/>
            <person name="Reenan R."/>
            <person name="Reily A."/>
            <person name="Remington K.A."/>
            <person name="Rieger T.T."/>
            <person name="Ritchie M.G."/>
            <person name="Robin C."/>
            <person name="Rogers Y.H."/>
            <person name="Rohde C."/>
            <person name="Rozas J."/>
            <person name="Rubenfield M.J."/>
            <person name="Ruiz A."/>
            <person name="Russo S."/>
            <person name="Salzberg S.L."/>
            <person name="Sanchez-Gracia A."/>
            <person name="Saranga D.J."/>
            <person name="Sato H."/>
            <person name="Schaeffer S.W."/>
            <person name="Schatz M.C."/>
            <person name="Schlenke T."/>
            <person name="Schwartz R."/>
            <person name="Segarra C."/>
            <person name="Singh R.S."/>
            <person name="Sirot L."/>
            <person name="Sirota M."/>
            <person name="Sisneros N.B."/>
            <person name="Smith C.D."/>
            <person name="Smith T.F."/>
            <person name="Spieth J."/>
            <person name="Stage D.E."/>
            <person name="Stark A."/>
            <person name="Stephan W."/>
            <person name="Strausberg R.L."/>
            <person name="Strempel S."/>
            <person name="Sturgill D."/>
            <person name="Sutton G."/>
            <person name="Sutton G.G."/>
            <person name="Tao W."/>
            <person name="Teichmann S."/>
            <person name="Tobari Y.N."/>
            <person name="Tomimura Y."/>
            <person name="Tsolas J.M."/>
            <person name="Valente V.L."/>
            <person name="Venter E."/>
            <person name="Venter J.C."/>
            <person name="Vicario S."/>
            <person name="Vieira F.G."/>
            <person name="Vilella A.J."/>
            <person name="Villasante A."/>
            <person name="Walenz B."/>
            <person name="Wang J."/>
            <person name="Wasserman M."/>
            <person name="Watts T."/>
            <person name="Wilson D."/>
            <person name="Wilson R.K."/>
            <person name="Wing R.A."/>
            <person name="Wolfner M.F."/>
            <person name="Wong A."/>
            <person name="Wong G.K."/>
            <person name="Wu C.I."/>
            <person name="Wu G."/>
            <person name="Yamamoto D."/>
            <person name="Yang H.P."/>
            <person name="Yang S.P."/>
            <person name="Yorke J.A."/>
            <person name="Yoshida K."/>
            <person name="Zdobnov E."/>
            <person name="Zhang P."/>
            <person name="Zhang Y."/>
            <person name="Zimin A.V."/>
            <person name="Baldwin J."/>
            <person name="Abdouelleil A."/>
            <person name="Abdulkadir J."/>
            <person name="Abebe A."/>
            <person name="Abera B."/>
            <person name="Abreu J."/>
            <person name="Acer S.C."/>
            <person name="Aftuck L."/>
            <person name="Alexander A."/>
            <person name="An P."/>
            <person name="Anderson E."/>
            <person name="Anderson S."/>
            <person name="Arachi H."/>
            <person name="Azer M."/>
            <person name="Bachantsang P."/>
            <person name="Barry A."/>
            <person name="Bayul T."/>
            <person name="Berlin A."/>
            <person name="Bessette D."/>
            <person name="Bloom T."/>
            <person name="Blye J."/>
            <person name="Boguslavskiy L."/>
            <person name="Bonnet C."/>
            <person name="Boukhgalter B."/>
            <person name="Bourzgui I."/>
            <person name="Brown A."/>
            <person name="Cahill P."/>
            <person name="Channer S."/>
            <person name="Cheshatsang Y."/>
            <person name="Chuda L."/>
            <person name="Citroen M."/>
            <person name="Collymore A."/>
            <person name="Cooke P."/>
            <person name="Costello M."/>
            <person name="D'Aco K."/>
            <person name="Daza R."/>
            <person name="De Haan G."/>
            <person name="DeGray S."/>
            <person name="DeMaso C."/>
            <person name="Dhargay N."/>
            <person name="Dooley K."/>
            <person name="Dooley E."/>
            <person name="Doricent M."/>
            <person name="Dorje P."/>
            <person name="Dorjee K."/>
            <person name="Dupes A."/>
            <person name="Elong R."/>
            <person name="Falk J."/>
            <person name="Farina A."/>
            <person name="Faro S."/>
            <person name="Ferguson D."/>
            <person name="Fisher S."/>
            <person name="Foley C.D."/>
            <person name="Franke A."/>
            <person name="Friedrich D."/>
            <person name="Gadbois L."/>
            <person name="Gearin G."/>
            <person name="Gearin C.R."/>
            <person name="Giannoukos G."/>
            <person name="Goode T."/>
            <person name="Graham J."/>
            <person name="Grandbois E."/>
            <person name="Grewal S."/>
            <person name="Gyaltsen K."/>
            <person name="Hafez N."/>
            <person name="Hagos B."/>
            <person name="Hall J."/>
            <person name="Henson C."/>
            <person name="Hollinger A."/>
            <person name="Honan T."/>
            <person name="Huard M.D."/>
            <person name="Hughes L."/>
            <person name="Hurhula B."/>
            <person name="Husby M.E."/>
            <person name="Kamat A."/>
            <person name="Kanga B."/>
            <person name="Kashin S."/>
            <person name="Khazanovich D."/>
            <person name="Kisner P."/>
            <person name="Lance K."/>
            <person name="Lara M."/>
            <person name="Lee W."/>
            <person name="Lennon N."/>
            <person name="Letendre F."/>
            <person name="LeVine R."/>
            <person name="Lipovsky A."/>
            <person name="Liu X."/>
            <person name="Liu J."/>
            <person name="Liu S."/>
            <person name="Lokyitsang T."/>
            <person name="Lokyitsang Y."/>
            <person name="Lubonja R."/>
            <person name="Lui A."/>
            <person name="MacDonald P."/>
            <person name="Magnisalis V."/>
            <person name="Maru K."/>
            <person name="Matthews C."/>
            <person name="McCusker W."/>
            <person name="McDonough S."/>
            <person name="Mehta T."/>
            <person name="Meldrim J."/>
            <person name="Meneus L."/>
            <person name="Mihai O."/>
            <person name="Mihalev A."/>
            <person name="Mihova T."/>
            <person name="Mittelman R."/>
            <person name="Mlenga V."/>
            <person name="Montmayeur A."/>
            <person name="Mulrain L."/>
            <person name="Navidi A."/>
            <person name="Naylor J."/>
            <person name="Negash T."/>
            <person name="Nguyen T."/>
            <person name="Nguyen N."/>
            <person name="Nicol R."/>
            <person name="Norbu C."/>
            <person name="Norbu N."/>
            <person name="Novod N."/>
            <person name="O'Neill B."/>
            <person name="Osman S."/>
            <person name="Markiewicz E."/>
            <person name="Oyono O.L."/>
            <person name="Patti C."/>
            <person name="Phunkhang P."/>
            <person name="Pierre F."/>
            <person name="Priest M."/>
            <person name="Raghuraman S."/>
            <person name="Rege F."/>
            <person name="Reyes R."/>
            <person name="Rise C."/>
            <person name="Rogov P."/>
            <person name="Ross K."/>
            <person name="Ryan E."/>
            <person name="Settipalli S."/>
            <person name="Shea T."/>
            <person name="Sherpa N."/>
            <person name="Shi L."/>
            <person name="Shih D."/>
            <person name="Sparrow T."/>
            <person name="Spaulding J."/>
            <person name="Stalker J."/>
            <person name="Stange-Thomann N."/>
            <person name="Stavropoulos S."/>
            <person name="Stone C."/>
            <person name="Strader C."/>
            <person name="Tesfaye S."/>
            <person name="Thomson T."/>
            <person name="Thoulutsang Y."/>
            <person name="Thoulutsang D."/>
            <person name="Topham K."/>
            <person name="Topping I."/>
            <person name="Tsamla T."/>
            <person name="Vassiliev H."/>
            <person name="Vo A."/>
            <person name="Wangchuk T."/>
            <person name="Wangdi T."/>
            <person name="Weiand M."/>
            <person name="Wilkinson J."/>
            <person name="Wilson A."/>
            <person name="Yadav S."/>
            <person name="Young G."/>
            <person name="Yu Q."/>
            <person name="Zembek L."/>
            <person name="Zhong D."/>
            <person name="Zimmer A."/>
            <person name="Zwirko Z."/>
            <person name="Jaffe D.B."/>
            <person name="Alvarez P."/>
            <person name="Brockman W."/>
            <person name="Butler J."/>
            <person name="Chin C."/>
            <person name="Gnerre S."/>
            <person name="Grabherr M."/>
            <person name="Kleber M."/>
            <person name="Mauceli E."/>
            <person name="MacCallum I."/>
        </authorList>
    </citation>
    <scope>NUCLEOTIDE SEQUENCE [LARGE SCALE GENOMIC DNA]</scope>
    <source>
        <strain evidence="5">Tucson 14024-0371.13</strain>
    </source>
</reference>
<dbReference type="InterPro" id="IPR004210">
    <property type="entry name" value="BESS_motif"/>
</dbReference>
<dbReference type="GO" id="GO:0003677">
    <property type="term" value="F:DNA binding"/>
    <property type="evidence" value="ECO:0007669"/>
    <property type="project" value="InterPro"/>
</dbReference>
<feature type="compositionally biased region" description="Basic and acidic residues" evidence="2">
    <location>
        <begin position="137"/>
        <end position="148"/>
    </location>
</feature>
<dbReference type="AlphaFoldDB" id="B3M216"/>
<protein>
    <recommendedName>
        <fullName evidence="3">BESS domain-containing protein</fullName>
    </recommendedName>
</protein>
<dbReference type="HOGENOM" id="CLU_861288_0_0_1"/>
<feature type="compositionally biased region" description="Basic and acidic residues" evidence="2">
    <location>
        <begin position="114"/>
        <end position="128"/>
    </location>
</feature>
<dbReference type="OrthoDB" id="5803771at2759"/>
<feature type="region of interest" description="Disordered" evidence="2">
    <location>
        <begin position="113"/>
        <end position="203"/>
    </location>
</feature>
<dbReference type="PROSITE" id="PS51031">
    <property type="entry name" value="BESS"/>
    <property type="match status" value="1"/>
</dbReference>
<dbReference type="eggNOG" id="ENOG502TAW2">
    <property type="taxonomic scope" value="Eukaryota"/>
</dbReference>
<dbReference type="KEGG" id="dan:6501215"/>
<dbReference type="InParanoid" id="B3M216"/>
<sequence>MSFSENTSDSDWKDAKVKVSRTIRESISSSGRRTRDKEKHKKLSSSKPKYNQKFCEKWLKIFEPWLRRDPNDQHKPFCRACQCSMDCNRCHLVRHQLTTKHKRNLESFLTQGEGVERREGRVRQERSKYYHQRRPAKHENKPEVRPNETAEEGTSSTLQPVDNLDPMEEVAVPKQELSETEAISKTEETANCQPRPSTSASNQEGLKLLLQIHQDKNELMESFRELMGSQAHVQHLPAPTPAKEKNHVDLFFESVSSSVKALSPKLIAEAKMRVSQLICELELRGLTDNSPHDAGAAHSPTNSPFVLQQNGTGGQIKTQQPRFSGVS</sequence>
<dbReference type="PhylomeDB" id="B3M216"/>
<evidence type="ECO:0000256" key="2">
    <source>
        <dbReference type="SAM" id="MobiDB-lite"/>
    </source>
</evidence>
<keyword evidence="5" id="KW-1185">Reference proteome</keyword>
<evidence type="ECO:0000313" key="4">
    <source>
        <dbReference type="EMBL" id="EDV43340.1"/>
    </source>
</evidence>
<organism evidence="4 5">
    <name type="scientific">Drosophila ananassae</name>
    <name type="common">Fruit fly</name>
    <dbReference type="NCBI Taxonomy" id="7217"/>
    <lineage>
        <taxon>Eukaryota</taxon>
        <taxon>Metazoa</taxon>
        <taxon>Ecdysozoa</taxon>
        <taxon>Arthropoda</taxon>
        <taxon>Hexapoda</taxon>
        <taxon>Insecta</taxon>
        <taxon>Pterygota</taxon>
        <taxon>Neoptera</taxon>
        <taxon>Endopterygota</taxon>
        <taxon>Diptera</taxon>
        <taxon>Brachycera</taxon>
        <taxon>Muscomorpha</taxon>
        <taxon>Ephydroidea</taxon>
        <taxon>Drosophilidae</taxon>
        <taxon>Drosophila</taxon>
        <taxon>Sophophora</taxon>
    </lineage>
</organism>
<dbReference type="GO" id="GO:0005634">
    <property type="term" value="C:nucleus"/>
    <property type="evidence" value="ECO:0007669"/>
    <property type="project" value="UniProtKB-SubCell"/>
</dbReference>
<feature type="compositionally biased region" description="Polar residues" evidence="2">
    <location>
        <begin position="189"/>
        <end position="203"/>
    </location>
</feature>
<gene>
    <name evidence="4" type="primary">Dana\GF18441</name>
    <name evidence="4" type="synonym">dana_GLEANR_19697</name>
    <name evidence="4" type="ORF">GF18441</name>
</gene>
<dbReference type="Proteomes" id="UP000007801">
    <property type="component" value="Unassembled WGS sequence"/>
</dbReference>
<name>B3M216_DROAN</name>
<evidence type="ECO:0000256" key="1">
    <source>
        <dbReference type="PROSITE-ProRule" id="PRU00371"/>
    </source>
</evidence>
<feature type="region of interest" description="Disordered" evidence="2">
    <location>
        <begin position="290"/>
        <end position="327"/>
    </location>
</feature>
<evidence type="ECO:0000313" key="5">
    <source>
        <dbReference type="Proteomes" id="UP000007801"/>
    </source>
</evidence>
<evidence type="ECO:0000259" key="3">
    <source>
        <dbReference type="PROSITE" id="PS51031"/>
    </source>
</evidence>
<proteinExistence type="predicted"/>
<comment type="subcellular location">
    <subcellularLocation>
        <location evidence="1">Nucleus</location>
    </subcellularLocation>
</comment>
<dbReference type="OMA" id="FCRACHC"/>
<feature type="region of interest" description="Disordered" evidence="2">
    <location>
        <begin position="1"/>
        <end position="47"/>
    </location>
</feature>
<accession>B3M216</accession>
<feature type="compositionally biased region" description="Polar residues" evidence="2">
    <location>
        <begin position="299"/>
        <end position="327"/>
    </location>
</feature>